<proteinExistence type="predicted"/>
<sequence>MSSTNSQNNIETTSVINSPFHTPEVNIPHPRLHQSVSEIRRMMEISRQIKFQEIYANEQYRKQLEKIWEKEPYTHEFQKYVKLIELRDHIYNQTAKIVEMIDDTAKILINSPEYQAAIPLYLNKAGQIRFPSTTPSNLSDLPLYQPPQSPLIPIPAPIPSLEATTPKPIIPEIPITEDIKPEIKSTLAQMKRSGIVKKKSPKTKPIKLVLNPLNHAGTRENPIDLSSEVPSPGYCTTCGSKDHVASYRCPKYQCSICDVFAPDHDWSDCPKRINYSAKTVKHHIDWTTNKKGEKIKVEDHDGYILEDYSETDFGDEAYYNIDGEGGDFHGIFHY</sequence>
<evidence type="ECO:0000256" key="1">
    <source>
        <dbReference type="SAM" id="MobiDB-lite"/>
    </source>
</evidence>
<dbReference type="EMBL" id="MU150688">
    <property type="protein sequence ID" value="KAF9455422.1"/>
    <property type="molecule type" value="Genomic_DNA"/>
</dbReference>
<dbReference type="AlphaFoldDB" id="A0A9P6C809"/>
<evidence type="ECO:0000313" key="2">
    <source>
        <dbReference type="EMBL" id="KAF9455422.1"/>
    </source>
</evidence>
<accession>A0A9P6C809</accession>
<keyword evidence="3" id="KW-1185">Reference proteome</keyword>
<evidence type="ECO:0000313" key="3">
    <source>
        <dbReference type="Proteomes" id="UP000807353"/>
    </source>
</evidence>
<reference evidence="2" key="1">
    <citation type="submission" date="2020-11" db="EMBL/GenBank/DDBJ databases">
        <authorList>
            <consortium name="DOE Joint Genome Institute"/>
            <person name="Ahrendt S."/>
            <person name="Riley R."/>
            <person name="Andreopoulos W."/>
            <person name="Labutti K."/>
            <person name="Pangilinan J."/>
            <person name="Ruiz-Duenas F.J."/>
            <person name="Barrasa J.M."/>
            <person name="Sanchez-Garcia M."/>
            <person name="Camarero S."/>
            <person name="Miyauchi S."/>
            <person name="Serrano A."/>
            <person name="Linde D."/>
            <person name="Babiker R."/>
            <person name="Drula E."/>
            <person name="Ayuso-Fernandez I."/>
            <person name="Pacheco R."/>
            <person name="Padilla G."/>
            <person name="Ferreira P."/>
            <person name="Barriuso J."/>
            <person name="Kellner H."/>
            <person name="Castanera R."/>
            <person name="Alfaro M."/>
            <person name="Ramirez L."/>
            <person name="Pisabarro A.G."/>
            <person name="Kuo A."/>
            <person name="Tritt A."/>
            <person name="Lipzen A."/>
            <person name="He G."/>
            <person name="Yan M."/>
            <person name="Ng V."/>
            <person name="Cullen D."/>
            <person name="Martin F."/>
            <person name="Rosso M.-N."/>
            <person name="Henrissat B."/>
            <person name="Hibbett D."/>
            <person name="Martinez A.T."/>
            <person name="Grigoriev I.V."/>
        </authorList>
    </citation>
    <scope>NUCLEOTIDE SEQUENCE</scope>
    <source>
        <strain evidence="2">CBS 247.69</strain>
    </source>
</reference>
<feature type="compositionally biased region" description="Polar residues" evidence="1">
    <location>
        <begin position="1"/>
        <end position="20"/>
    </location>
</feature>
<gene>
    <name evidence="2" type="ORF">BDZ94DRAFT_1278187</name>
</gene>
<feature type="region of interest" description="Disordered" evidence="1">
    <location>
        <begin position="1"/>
        <end position="28"/>
    </location>
</feature>
<name>A0A9P6C809_9AGAR</name>
<organism evidence="2 3">
    <name type="scientific">Collybia nuda</name>
    <dbReference type="NCBI Taxonomy" id="64659"/>
    <lineage>
        <taxon>Eukaryota</taxon>
        <taxon>Fungi</taxon>
        <taxon>Dikarya</taxon>
        <taxon>Basidiomycota</taxon>
        <taxon>Agaricomycotina</taxon>
        <taxon>Agaricomycetes</taxon>
        <taxon>Agaricomycetidae</taxon>
        <taxon>Agaricales</taxon>
        <taxon>Tricholomatineae</taxon>
        <taxon>Clitocybaceae</taxon>
        <taxon>Collybia</taxon>
    </lineage>
</organism>
<comment type="caution">
    <text evidence="2">The sequence shown here is derived from an EMBL/GenBank/DDBJ whole genome shotgun (WGS) entry which is preliminary data.</text>
</comment>
<protein>
    <submittedName>
        <fullName evidence="2">Uncharacterized protein</fullName>
    </submittedName>
</protein>
<dbReference type="Proteomes" id="UP000807353">
    <property type="component" value="Unassembled WGS sequence"/>
</dbReference>